<protein>
    <submittedName>
        <fullName evidence="9">Uncharacterized protein</fullName>
    </submittedName>
</protein>
<feature type="transmembrane region" description="Helical" evidence="8">
    <location>
        <begin position="279"/>
        <end position="297"/>
    </location>
</feature>
<sequence length="608" mass="70483">MLLLQRSECWKFSTDALLASCSLAYIYADPADLAKLSNCFKNSRIPFRIQLLNDMNATILPHYQFSNVPKWRCNCNVVLVLNVPLRSLTLQNYIYTFQRPKRDIFMFLNQLPLSTPFWFNQLRFKVQLTFYAAICSRSETNPTTMCEDYSLVSLLNGDHLRVTSFVMDPYVVLENGSPVRGCFYNLILHSSKYYNFTLDMDYPMWRGENRLPNGTWAGSIGKVLRGERDMVLGSGLTIERELFLDFTTFIDQVGLMFTTSHPQISIDSFAIIYIFQPTMWLYLFLCCLSIFVVVKLSGKIFSNKYETTYLAFTASFNPLIQGGILSSNIYTIKFITHLWMFVSLVIGTYYNSDFIAYITYPTAEKIPRTFLELARRFDYKIKLLNLNAADVEFFNETRNPTFLQIRERLVKEDNWIKCLYSAGVEKKTACITFEGFGVSLLSKNLTISRAFSVVQFSADSAISFQLGIGFPKNSKYVDAFSDIVRYLRDTGHIRKWTKDVYEFRKGQGIRWMSKRSNTSEFHSIQRIFTNVMGSPVQAFQVKNVLLCFVILLLGLFLALVSFGAEFTLRAECIWYLFRFKAAQTAAMYVWGRIWNFKYIFSKKKVELC</sequence>
<keyword evidence="7" id="KW-0325">Glycoprotein</keyword>
<keyword evidence="3 8" id="KW-0812">Transmembrane</keyword>
<keyword evidence="6" id="KW-0675">Receptor</keyword>
<dbReference type="PANTHER" id="PTHR42643">
    <property type="entry name" value="IONOTROPIC RECEPTOR 20A-RELATED"/>
    <property type="match status" value="1"/>
</dbReference>
<keyword evidence="5 8" id="KW-0472">Membrane</keyword>
<dbReference type="GO" id="GO:0005886">
    <property type="term" value="C:plasma membrane"/>
    <property type="evidence" value="ECO:0007669"/>
    <property type="project" value="UniProtKB-SubCell"/>
</dbReference>
<reference evidence="9" key="1">
    <citation type="submission" date="2021-06" db="EMBL/GenBank/DDBJ databases">
        <authorList>
            <person name="Hodson N. C."/>
            <person name="Mongue J. A."/>
            <person name="Jaron S. K."/>
        </authorList>
    </citation>
    <scope>NUCLEOTIDE SEQUENCE</scope>
</reference>
<dbReference type="EMBL" id="CAJVCH010008334">
    <property type="protein sequence ID" value="CAG7663140.1"/>
    <property type="molecule type" value="Genomic_DNA"/>
</dbReference>
<evidence type="ECO:0000256" key="5">
    <source>
        <dbReference type="ARBA" id="ARBA00023136"/>
    </source>
</evidence>
<feature type="transmembrane region" description="Helical" evidence="8">
    <location>
        <begin position="309"/>
        <end position="332"/>
    </location>
</feature>
<accession>A0A8J2J6U0</accession>
<dbReference type="PANTHER" id="PTHR42643:SF24">
    <property type="entry name" value="IONOTROPIC RECEPTOR 60A"/>
    <property type="match status" value="1"/>
</dbReference>
<evidence type="ECO:0000256" key="4">
    <source>
        <dbReference type="ARBA" id="ARBA00022989"/>
    </source>
</evidence>
<evidence type="ECO:0000256" key="6">
    <source>
        <dbReference type="ARBA" id="ARBA00023170"/>
    </source>
</evidence>
<feature type="transmembrane region" description="Helical" evidence="8">
    <location>
        <begin position="338"/>
        <end position="360"/>
    </location>
</feature>
<keyword evidence="10" id="KW-1185">Reference proteome</keyword>
<dbReference type="Proteomes" id="UP000708208">
    <property type="component" value="Unassembled WGS sequence"/>
</dbReference>
<name>A0A8J2J6U0_9HEXA</name>
<evidence type="ECO:0000313" key="9">
    <source>
        <dbReference type="EMBL" id="CAG7663140.1"/>
    </source>
</evidence>
<proteinExistence type="predicted"/>
<evidence type="ECO:0000256" key="2">
    <source>
        <dbReference type="ARBA" id="ARBA00022475"/>
    </source>
</evidence>
<feature type="transmembrane region" description="Helical" evidence="8">
    <location>
        <begin position="575"/>
        <end position="594"/>
    </location>
</feature>
<dbReference type="InterPro" id="IPR052192">
    <property type="entry name" value="Insect_Ionotropic_Sensory_Rcpt"/>
</dbReference>
<dbReference type="AlphaFoldDB" id="A0A8J2J6U0"/>
<comment type="subcellular location">
    <subcellularLocation>
        <location evidence="1">Cell membrane</location>
        <topology evidence="1">Multi-pass membrane protein</topology>
    </subcellularLocation>
</comment>
<organism evidence="9 10">
    <name type="scientific">Allacma fusca</name>
    <dbReference type="NCBI Taxonomy" id="39272"/>
    <lineage>
        <taxon>Eukaryota</taxon>
        <taxon>Metazoa</taxon>
        <taxon>Ecdysozoa</taxon>
        <taxon>Arthropoda</taxon>
        <taxon>Hexapoda</taxon>
        <taxon>Collembola</taxon>
        <taxon>Symphypleona</taxon>
        <taxon>Sminthuridae</taxon>
        <taxon>Allacma</taxon>
    </lineage>
</organism>
<keyword evidence="4 8" id="KW-1133">Transmembrane helix</keyword>
<evidence type="ECO:0000256" key="1">
    <source>
        <dbReference type="ARBA" id="ARBA00004651"/>
    </source>
</evidence>
<comment type="caution">
    <text evidence="9">The sequence shown here is derived from an EMBL/GenBank/DDBJ whole genome shotgun (WGS) entry which is preliminary data.</text>
</comment>
<feature type="transmembrane region" description="Helical" evidence="8">
    <location>
        <begin position="544"/>
        <end position="563"/>
    </location>
</feature>
<evidence type="ECO:0000313" key="10">
    <source>
        <dbReference type="Proteomes" id="UP000708208"/>
    </source>
</evidence>
<gene>
    <name evidence="9" type="ORF">AFUS01_LOCUS1494</name>
</gene>
<keyword evidence="2" id="KW-1003">Cell membrane</keyword>
<evidence type="ECO:0000256" key="8">
    <source>
        <dbReference type="SAM" id="Phobius"/>
    </source>
</evidence>
<evidence type="ECO:0000256" key="7">
    <source>
        <dbReference type="ARBA" id="ARBA00023180"/>
    </source>
</evidence>
<evidence type="ECO:0000256" key="3">
    <source>
        <dbReference type="ARBA" id="ARBA00022692"/>
    </source>
</evidence>